<dbReference type="EMBL" id="ALAO01000050">
    <property type="protein sequence ID" value="EKO40750.1"/>
    <property type="molecule type" value="Genomic_DNA"/>
</dbReference>
<dbReference type="AlphaFoldDB" id="K6GV58"/>
<dbReference type="PATRIC" id="fig|1206767.3.peg.504"/>
<feature type="compositionally biased region" description="Basic residues" evidence="1">
    <location>
        <begin position="99"/>
        <end position="109"/>
    </location>
</feature>
<feature type="signal peptide" evidence="2">
    <location>
        <begin position="1"/>
        <end position="25"/>
    </location>
</feature>
<proteinExistence type="predicted"/>
<dbReference type="Proteomes" id="UP000006272">
    <property type="component" value="Unassembled WGS sequence"/>
</dbReference>
<evidence type="ECO:0000313" key="3">
    <source>
        <dbReference type="EMBL" id="EKO40750.1"/>
    </source>
</evidence>
<name>K6GV58_9BACT</name>
<comment type="caution">
    <text evidence="3">The sequence shown here is derived from an EMBL/GenBank/DDBJ whole genome shotgun (WGS) entry which is preliminary data.</text>
</comment>
<accession>K6GV58</accession>
<protein>
    <submittedName>
        <fullName evidence="3">Uncharacterized protein</fullName>
    </submittedName>
</protein>
<evidence type="ECO:0000256" key="2">
    <source>
        <dbReference type="SAM" id="SignalP"/>
    </source>
</evidence>
<evidence type="ECO:0000313" key="4">
    <source>
        <dbReference type="Proteomes" id="UP000006272"/>
    </source>
</evidence>
<gene>
    <name evidence="3" type="ORF">B193_0535</name>
</gene>
<evidence type="ECO:0000256" key="1">
    <source>
        <dbReference type="SAM" id="MobiDB-lite"/>
    </source>
</evidence>
<feature type="compositionally biased region" description="Low complexity" evidence="1">
    <location>
        <begin position="28"/>
        <end position="52"/>
    </location>
</feature>
<keyword evidence="2" id="KW-0732">Signal</keyword>
<reference evidence="3 4" key="1">
    <citation type="submission" date="2012-07" db="EMBL/GenBank/DDBJ databases">
        <title>Draft genome sequence of Desulfovibrio magneticus str. Maddingley MBC34 obtained from a metagenomic sequence of a methanogenic enrichment isolated from coal-seam formation water in Victoria, Australia.</title>
        <authorList>
            <person name="Greenfield P."/>
            <person name="Hendry P."/>
            <person name="Li D."/>
            <person name="Rosewarne C.P."/>
            <person name="Tran-Dinh N."/>
            <person name="Elbourne L.D.H."/>
            <person name="Paulsen I.T."/>
            <person name="Midgley D.J."/>
        </authorList>
    </citation>
    <scope>NUCLEOTIDE SEQUENCE [LARGE SCALE GENOMIC DNA]</scope>
    <source>
        <strain evidence="4">Maddingley MBC34</strain>
    </source>
</reference>
<feature type="compositionally biased region" description="Low complexity" evidence="1">
    <location>
        <begin position="81"/>
        <end position="98"/>
    </location>
</feature>
<organism evidence="3 4">
    <name type="scientific">Solidesulfovibrio magneticus str. Maddingley MBC34</name>
    <dbReference type="NCBI Taxonomy" id="1206767"/>
    <lineage>
        <taxon>Bacteria</taxon>
        <taxon>Pseudomonadati</taxon>
        <taxon>Thermodesulfobacteriota</taxon>
        <taxon>Desulfovibrionia</taxon>
        <taxon>Desulfovibrionales</taxon>
        <taxon>Desulfovibrionaceae</taxon>
        <taxon>Solidesulfovibrio</taxon>
    </lineage>
</organism>
<sequence length="124" mass="13459">MDTRHRVVIGALLAALLLPAAVVEAKKGQQQGQPMGQQQMQPMGQQGQQQGQSYGPPGYAGPKGQNQNPPYGPPDYAGPKNGQQQGQNWQNNDMPPGQAKKHHKKAKKHGPPDHAPAWGYRNQQ</sequence>
<feature type="chain" id="PRO_5003891482" evidence="2">
    <location>
        <begin position="26"/>
        <end position="124"/>
    </location>
</feature>
<feature type="region of interest" description="Disordered" evidence="1">
    <location>
        <begin position="25"/>
        <end position="124"/>
    </location>
</feature>